<comment type="caution">
    <text evidence="2">The sequence shown here is derived from an EMBL/GenBank/DDBJ whole genome shotgun (WGS) entry which is preliminary data.</text>
</comment>
<organism evidence="2 3">
    <name type="scientific">Hyaloperonospora brassicae</name>
    <name type="common">Brassica downy mildew</name>
    <name type="synonym">Peronospora brassicae</name>
    <dbReference type="NCBI Taxonomy" id="162125"/>
    <lineage>
        <taxon>Eukaryota</taxon>
        <taxon>Sar</taxon>
        <taxon>Stramenopiles</taxon>
        <taxon>Oomycota</taxon>
        <taxon>Peronosporomycetes</taxon>
        <taxon>Peronosporales</taxon>
        <taxon>Peronosporaceae</taxon>
        <taxon>Hyaloperonospora</taxon>
    </lineage>
</organism>
<feature type="compositionally biased region" description="Basic and acidic residues" evidence="1">
    <location>
        <begin position="77"/>
        <end position="89"/>
    </location>
</feature>
<proteinExistence type="predicted"/>
<dbReference type="AlphaFoldDB" id="A0AAV0U4E9"/>
<evidence type="ECO:0000313" key="2">
    <source>
        <dbReference type="EMBL" id="CAI5731767.1"/>
    </source>
</evidence>
<sequence>MDSSSSDDDHVPIAMLRKKSKTPTLKGSSPSTRRSVKQETPFKEDEDSDSVPLVQLKKKKKTAERDQVAKRNGVTADAKKAVVKKETGVKRKVSSSSSSSLSVKSRRTASNGKVKVRD</sequence>
<feature type="region of interest" description="Disordered" evidence="1">
    <location>
        <begin position="1"/>
        <end position="118"/>
    </location>
</feature>
<accession>A0AAV0U4E9</accession>
<dbReference type="EMBL" id="CANTFL010001113">
    <property type="protein sequence ID" value="CAI5731767.1"/>
    <property type="molecule type" value="Genomic_DNA"/>
</dbReference>
<gene>
    <name evidence="2" type="ORF">HBR001_LOCUS5301</name>
</gene>
<evidence type="ECO:0000313" key="3">
    <source>
        <dbReference type="Proteomes" id="UP001162031"/>
    </source>
</evidence>
<name>A0AAV0U4E9_HYABA</name>
<feature type="compositionally biased region" description="Polar residues" evidence="1">
    <location>
        <begin position="22"/>
        <end position="33"/>
    </location>
</feature>
<keyword evidence="3" id="KW-1185">Reference proteome</keyword>
<reference evidence="2" key="1">
    <citation type="submission" date="2022-12" db="EMBL/GenBank/DDBJ databases">
        <authorList>
            <person name="Webb A."/>
        </authorList>
    </citation>
    <scope>NUCLEOTIDE SEQUENCE</scope>
    <source>
        <strain evidence="2">Hp1</strain>
    </source>
</reference>
<protein>
    <submittedName>
        <fullName evidence="2">Uncharacterized protein</fullName>
    </submittedName>
</protein>
<dbReference type="Proteomes" id="UP001162031">
    <property type="component" value="Unassembled WGS sequence"/>
</dbReference>
<evidence type="ECO:0000256" key="1">
    <source>
        <dbReference type="SAM" id="MobiDB-lite"/>
    </source>
</evidence>
<feature type="compositionally biased region" description="Low complexity" evidence="1">
    <location>
        <begin position="94"/>
        <end position="103"/>
    </location>
</feature>